<proteinExistence type="predicted"/>
<dbReference type="EMBL" id="AP019536">
    <property type="protein sequence ID" value="BBJ00105.1"/>
    <property type="molecule type" value="Genomic_DNA"/>
</dbReference>
<dbReference type="Proteomes" id="UP001319121">
    <property type="component" value="Chromosome"/>
</dbReference>
<name>A0AAN1T1Z3_9PROT</name>
<dbReference type="AlphaFoldDB" id="A0AAN1T1Z3"/>
<dbReference type="RefSeq" id="WP_212785358.1">
    <property type="nucleotide sequence ID" value="NZ_AP019536.1"/>
</dbReference>
<evidence type="ECO:0000313" key="2">
    <source>
        <dbReference type="Proteomes" id="UP001319121"/>
    </source>
</evidence>
<accession>A0AAN1T1Z3</accession>
<organism evidence="1 2">
    <name type="scientific">Ferrigenium kumadai</name>
    <dbReference type="NCBI Taxonomy" id="1682490"/>
    <lineage>
        <taxon>Bacteria</taxon>
        <taxon>Pseudomonadati</taxon>
        <taxon>Pseudomonadota</taxon>
        <taxon>Betaproteobacteria</taxon>
        <taxon>Nitrosomonadales</taxon>
        <taxon>Gallionellaceae</taxon>
        <taxon>Ferrigenium</taxon>
    </lineage>
</organism>
<reference evidence="1 2" key="1">
    <citation type="submission" date="2019-03" db="EMBL/GenBank/DDBJ databases">
        <title>Complete genome sequence of Ferrigenium kumadai strain An22, a microaerophilic iron-oxidizing bacterium isolated from a paddy field soil.</title>
        <authorList>
            <person name="Watanabe T."/>
            <person name="Asakawa S."/>
        </authorList>
    </citation>
    <scope>NUCLEOTIDE SEQUENCE [LARGE SCALE GENOMIC DNA]</scope>
    <source>
        <strain evidence="1 2">An22</strain>
    </source>
</reference>
<sequence length="102" mass="12025">MVDIYSLLAEQRIKEYDLRLKHLDEVLEHAEKKLAQSPAEAEASAQLQKLKENRDRLACWLDETKCKPPENWREDELRKAGPMAIWDAIAQQVDRLVERLER</sequence>
<gene>
    <name evidence="1" type="ORF">FGKAn22_17970</name>
</gene>
<protein>
    <submittedName>
        <fullName evidence="1">Uncharacterized protein</fullName>
    </submittedName>
</protein>
<keyword evidence="2" id="KW-1185">Reference proteome</keyword>
<evidence type="ECO:0000313" key="1">
    <source>
        <dbReference type="EMBL" id="BBJ00105.1"/>
    </source>
</evidence>
<dbReference type="KEGG" id="fku:FGKAn22_17970"/>